<proteinExistence type="predicted"/>
<evidence type="ECO:0000259" key="1">
    <source>
        <dbReference type="Pfam" id="PF07589"/>
    </source>
</evidence>
<dbReference type="NCBIfam" id="TIGR02595">
    <property type="entry name" value="PEP_CTERM"/>
    <property type="match status" value="1"/>
</dbReference>
<protein>
    <submittedName>
        <fullName evidence="2">PEP-CTERM protein-sorting domain-containing protein</fullName>
    </submittedName>
</protein>
<reference evidence="3" key="1">
    <citation type="submission" date="2016-10" db="EMBL/GenBank/DDBJ databases">
        <authorList>
            <person name="Varghese N."/>
        </authorList>
    </citation>
    <scope>NUCLEOTIDE SEQUENCE [LARGE SCALE GENOMIC DNA]</scope>
    <source>
        <strain evidence="3">Nsp8</strain>
    </source>
</reference>
<dbReference type="AlphaFoldDB" id="A0A1I5AUY7"/>
<evidence type="ECO:0000313" key="3">
    <source>
        <dbReference type="Proteomes" id="UP000183107"/>
    </source>
</evidence>
<sequence>MNLHDILNHPSRNFLMTIGLWAGTLPVQASVVYEFKSAPFAVGWVQNLSQYEVKTTEGFLPGGTVNIGDPLTASLTFASPLAPNSTIQLSAESGGFDFMGRPNQGNVEAYSTQVSLYPITSDINAYLSGSAGTVSSYDRYSSLDGEVTTDATGNISEWNLNFTLYDDGSGGGFMLDHATNPPTIINGLPSSVDGLLSISSNPALPLTVSNVVSINDVPQDPPVSFDFNGADTAFVDPGLGQYRYYTEGPGSMVLVPEPESWAMIMAGLGLLGWKTRRLKK</sequence>
<evidence type="ECO:0000313" key="2">
    <source>
        <dbReference type="EMBL" id="SFN66263.1"/>
    </source>
</evidence>
<keyword evidence="3" id="KW-1185">Reference proteome</keyword>
<dbReference type="OrthoDB" id="8546167at2"/>
<organism evidence="2 3">
    <name type="scientific">Nitrosospira briensis</name>
    <dbReference type="NCBI Taxonomy" id="35799"/>
    <lineage>
        <taxon>Bacteria</taxon>
        <taxon>Pseudomonadati</taxon>
        <taxon>Pseudomonadota</taxon>
        <taxon>Betaproteobacteria</taxon>
        <taxon>Nitrosomonadales</taxon>
        <taxon>Nitrosomonadaceae</taxon>
        <taxon>Nitrosospira</taxon>
    </lineage>
</organism>
<dbReference type="RefSeq" id="WP_074796271.1">
    <property type="nucleotide sequence ID" value="NZ_FOVJ01000002.1"/>
</dbReference>
<accession>A0A1I5AUY7</accession>
<gene>
    <name evidence="2" type="ORF">SAMN05216386_1545</name>
</gene>
<dbReference type="EMBL" id="FOVJ01000002">
    <property type="protein sequence ID" value="SFN66263.1"/>
    <property type="molecule type" value="Genomic_DNA"/>
</dbReference>
<dbReference type="Pfam" id="PF07589">
    <property type="entry name" value="PEP-CTERM"/>
    <property type="match status" value="1"/>
</dbReference>
<feature type="domain" description="Ice-binding protein C-terminal" evidence="1">
    <location>
        <begin position="255"/>
        <end position="277"/>
    </location>
</feature>
<name>A0A1I5AUY7_9PROT</name>
<dbReference type="InterPro" id="IPR013424">
    <property type="entry name" value="Ice-binding_C"/>
</dbReference>
<dbReference type="Proteomes" id="UP000183107">
    <property type="component" value="Unassembled WGS sequence"/>
</dbReference>